<feature type="transmembrane region" description="Helical" evidence="1">
    <location>
        <begin position="14"/>
        <end position="30"/>
    </location>
</feature>
<dbReference type="Proteomes" id="UP000014617">
    <property type="component" value="Unassembled WGS sequence"/>
</dbReference>
<keyword evidence="1" id="KW-0472">Membrane</keyword>
<evidence type="ECO:0000313" key="2">
    <source>
        <dbReference type="EMBL" id="EPF20995.1"/>
    </source>
</evidence>
<accession>S3J6X4</accession>
<dbReference type="EMBL" id="ASZQ01000211">
    <property type="protein sequence ID" value="EPF21695.1"/>
    <property type="molecule type" value="Genomic_DNA"/>
</dbReference>
<dbReference type="EMBL" id="ASZQ01000231">
    <property type="protein sequence ID" value="EPF20995.1"/>
    <property type="molecule type" value="Genomic_DNA"/>
</dbReference>
<keyword evidence="1" id="KW-0812">Transmembrane</keyword>
<dbReference type="AlphaFoldDB" id="S3J6X4"/>
<dbReference type="PATRIC" id="fig|482300.6.peg.2748"/>
<evidence type="ECO:0000313" key="3">
    <source>
        <dbReference type="EMBL" id="EPF21695.1"/>
    </source>
</evidence>
<gene>
    <name evidence="3" type="ORF">MAESPC_02468</name>
    <name evidence="2" type="ORF">MAESPC_03133</name>
</gene>
<keyword evidence="1" id="KW-1133">Transmembrane helix</keyword>
<protein>
    <submittedName>
        <fullName evidence="2">Uncharacterized protein</fullName>
    </submittedName>
</protein>
<reference evidence="2 4" key="1">
    <citation type="journal article" date="2013" name="Genome Announc.">
        <title>Draft Genome Sequence of the Brazilian Toxic Bloom-Forming Cyanobacterium Microcystis aeruginosa Strain SPC777.</title>
        <authorList>
            <person name="Fiore M.F."/>
            <person name="Alvarenga D.O."/>
            <person name="Varani A.M."/>
            <person name="Hoff-Risseti C."/>
            <person name="Crespim E."/>
            <person name="Ramos R.T."/>
            <person name="Silva A."/>
            <person name="Schaker P.D."/>
            <person name="Heck K."/>
            <person name="Rigonato J."/>
            <person name="Schneider M.P."/>
        </authorList>
    </citation>
    <scope>NUCLEOTIDE SEQUENCE [LARGE SCALE GENOMIC DNA]</scope>
    <source>
        <strain evidence="4">SPC 777</strain>
        <strain evidence="2">SPC777</strain>
    </source>
</reference>
<comment type="caution">
    <text evidence="2">The sequence shown here is derived from an EMBL/GenBank/DDBJ whole genome shotgun (WGS) entry which is preliminary data.</text>
</comment>
<proteinExistence type="predicted"/>
<name>S3J6X4_MICAE</name>
<organism evidence="2 4">
    <name type="scientific">Microcystis aeruginosa SPC777</name>
    <dbReference type="NCBI Taxonomy" id="482300"/>
    <lineage>
        <taxon>Bacteria</taxon>
        <taxon>Bacillati</taxon>
        <taxon>Cyanobacteriota</taxon>
        <taxon>Cyanophyceae</taxon>
        <taxon>Oscillatoriophycideae</taxon>
        <taxon>Chroococcales</taxon>
        <taxon>Microcystaceae</taxon>
        <taxon>Microcystis</taxon>
    </lineage>
</organism>
<evidence type="ECO:0000313" key="4">
    <source>
        <dbReference type="Proteomes" id="UP000014617"/>
    </source>
</evidence>
<sequence length="34" mass="3782">MPSKVEFTFSEDDTLPTIPIILSIVLVFSIDGEK</sequence>
<evidence type="ECO:0000256" key="1">
    <source>
        <dbReference type="SAM" id="Phobius"/>
    </source>
</evidence>